<keyword evidence="2" id="KW-1185">Reference proteome</keyword>
<evidence type="ECO:0000313" key="1">
    <source>
        <dbReference type="EMBL" id="BAU72262.1"/>
    </source>
</evidence>
<dbReference type="Proteomes" id="UP000218554">
    <property type="component" value="Chromosome"/>
</dbReference>
<dbReference type="EMBL" id="AP014862">
    <property type="protein sequence ID" value="BAU72262.1"/>
    <property type="molecule type" value="Genomic_DNA"/>
</dbReference>
<accession>A0AAD1BXI7</accession>
<name>A0AAD1BXI7_METFU</name>
<dbReference type="AlphaFoldDB" id="A0AAD1BXI7"/>
<reference evidence="1 2" key="2">
    <citation type="journal article" date="2017" name="Int. J. Syst. Evol. Microbiol.">
        <title>Pseudomonas furukawaii sp. nov., a polychlorinated biphenyl-degrading bacterium isolated from biphenyl-contaminated soil in Japan.</title>
        <authorList>
            <person name="Kimura N."/>
            <person name="Watanabe T."/>
            <person name="Suenaga H."/>
            <person name="Fujihara H."/>
            <person name="Futagami T."/>
            <person name="Goto M."/>
            <person name="Hanada S."/>
            <person name="Hirose J."/>
        </authorList>
    </citation>
    <scope>NUCLEOTIDE SEQUENCE [LARGE SCALE GENOMIC DNA]</scope>
    <source>
        <strain evidence="2">DSM 10086 / NBRC 110670 / KF707</strain>
    </source>
</reference>
<gene>
    <name evidence="1" type="ORF">KF707C_5740</name>
</gene>
<organism evidence="1 2">
    <name type="scientific">Metapseudomonas furukawaii</name>
    <name type="common">Pseudomonas furukawaii</name>
    <dbReference type="NCBI Taxonomy" id="1149133"/>
    <lineage>
        <taxon>Bacteria</taxon>
        <taxon>Pseudomonadati</taxon>
        <taxon>Pseudomonadota</taxon>
        <taxon>Gammaproteobacteria</taxon>
        <taxon>Pseudomonadales</taxon>
        <taxon>Pseudomonadaceae</taxon>
        <taxon>Metapseudomonas</taxon>
    </lineage>
</organism>
<protein>
    <submittedName>
        <fullName evidence="1">Uncharacterized protein</fullName>
    </submittedName>
</protein>
<evidence type="ECO:0000313" key="2">
    <source>
        <dbReference type="Proteomes" id="UP000218554"/>
    </source>
</evidence>
<dbReference type="KEGG" id="pfuw:KF707C_5740"/>
<proteinExistence type="predicted"/>
<reference evidence="2" key="1">
    <citation type="submission" date="2015-05" db="EMBL/GenBank/DDBJ databases">
        <title>Draft genome sequencing of a biphenyl-degrading bacterium, Pseudomonas balearica KF707 (=NBRC110670).</title>
        <authorList>
            <person name="Kimura N."/>
            <person name="Hirose J."/>
            <person name="Watanabe T."/>
            <person name="Suenaga H."/>
            <person name="Fujihara H."/>
            <person name="Noguchi M."/>
            <person name="Hashimoto M."/>
            <person name="Shimodaira J."/>
            <person name="Tsuchikane K."/>
            <person name="Hosoyama A."/>
            <person name="Yamazoe A."/>
            <person name="Fujita N."/>
            <person name="Furukawa K."/>
        </authorList>
    </citation>
    <scope>NUCLEOTIDE SEQUENCE [LARGE SCALE GENOMIC DNA]</scope>
    <source>
        <strain evidence="2">DSM 10086 / NBRC 110670 / KF707</strain>
    </source>
</reference>
<sequence length="98" mass="10638">MLVIWNVDACNTGHSVKLQLTATYAPEAKKRARDISAVKTINQPGSALAAGFTTRESHSALALFVTRFRAADHANDTVATDDLAVAAQLFHRCTNFHQ</sequence>